<dbReference type="InterPro" id="IPR001466">
    <property type="entry name" value="Beta-lactam-related"/>
</dbReference>
<proteinExistence type="predicted"/>
<protein>
    <submittedName>
        <fullName evidence="5">Beta-lactamase domain-containing protein</fullName>
    </submittedName>
</protein>
<keyword evidence="1" id="KW-0472">Membrane</keyword>
<organism evidence="5">
    <name type="scientific">Enterobius vermicularis</name>
    <name type="common">Human pinworm</name>
    <dbReference type="NCBI Taxonomy" id="51028"/>
    <lineage>
        <taxon>Eukaryota</taxon>
        <taxon>Metazoa</taxon>
        <taxon>Ecdysozoa</taxon>
        <taxon>Nematoda</taxon>
        <taxon>Chromadorea</taxon>
        <taxon>Rhabditida</taxon>
        <taxon>Spirurina</taxon>
        <taxon>Oxyuridomorpha</taxon>
        <taxon>Oxyuroidea</taxon>
        <taxon>Oxyuridae</taxon>
        <taxon>Enterobius</taxon>
    </lineage>
</organism>
<evidence type="ECO:0000313" key="5">
    <source>
        <dbReference type="WBParaSite" id="EVEC_0001242001-mRNA-1"/>
    </source>
</evidence>
<dbReference type="Pfam" id="PF00144">
    <property type="entry name" value="Beta-lactamase"/>
    <property type="match status" value="1"/>
</dbReference>
<dbReference type="SUPFAM" id="SSF56601">
    <property type="entry name" value="beta-lactamase/transpeptidase-like"/>
    <property type="match status" value="1"/>
</dbReference>
<evidence type="ECO:0000313" key="3">
    <source>
        <dbReference type="EMBL" id="VDD96869.1"/>
    </source>
</evidence>
<dbReference type="InterPro" id="IPR052907">
    <property type="entry name" value="Beta-lactamase/esterase"/>
</dbReference>
<keyword evidence="4" id="KW-1185">Reference proteome</keyword>
<dbReference type="InterPro" id="IPR012338">
    <property type="entry name" value="Beta-lactam/transpept-like"/>
</dbReference>
<feature type="transmembrane region" description="Helical" evidence="1">
    <location>
        <begin position="32"/>
        <end position="49"/>
    </location>
</feature>
<evidence type="ECO:0000313" key="4">
    <source>
        <dbReference type="Proteomes" id="UP000274131"/>
    </source>
</evidence>
<keyword evidence="1" id="KW-1133">Transmembrane helix</keyword>
<dbReference type="Proteomes" id="UP000274131">
    <property type="component" value="Unassembled WGS sequence"/>
</dbReference>
<dbReference type="EMBL" id="UXUI01012400">
    <property type="protein sequence ID" value="VDD96869.1"/>
    <property type="molecule type" value="Genomic_DNA"/>
</dbReference>
<reference evidence="3 4" key="2">
    <citation type="submission" date="2018-10" db="EMBL/GenBank/DDBJ databases">
        <authorList>
            <consortium name="Pathogen Informatics"/>
        </authorList>
    </citation>
    <scope>NUCLEOTIDE SEQUENCE [LARGE SCALE GENOMIC DNA]</scope>
</reference>
<dbReference type="Gene3D" id="3.40.710.10">
    <property type="entry name" value="DD-peptidase/beta-lactamase superfamily"/>
    <property type="match status" value="1"/>
</dbReference>
<dbReference type="WBParaSite" id="EVEC_0001242001-mRNA-1">
    <property type="protein sequence ID" value="EVEC_0001242001-mRNA-1"/>
    <property type="gene ID" value="EVEC_0001242001"/>
</dbReference>
<sequence length="372" mass="42640">MDEMRGKARGIGGVGNEKMEEERYNFILQMNFKNILIAVGISVIVGLYLQDSKNGTVSQGFVEKKYQRLRKLFDQILKYEKEGVTVAVYKNNKLIADLWGGYADRESLRLWERDTLTIGFSTTKVIAALIVAILVSRNQLKYEEKVVKYWPEFGKHGKDNVTIQWLVEHKAGLIKFDGELKLEDGNNYQHISRLIEETKPVWPPGTKVGYHAITYGWLIDQIVRRADVKKRGIAEFYREEIRPLASDKDYFIGLPHSELHRLARVVPATRREFIKAVILNPFYTQFCLRNLLENFGTINCHGLMDIAGTYPSWLGIMQWELPYNNPKVQQIENTAVNGFGTARGFASAVSAILQVPNFESSPKNLFPNHYCD</sequence>
<dbReference type="OrthoDB" id="5946976at2759"/>
<dbReference type="PANTHER" id="PTHR43319:SF4">
    <property type="entry name" value="BETA-LACTAMASE DOMAIN-CONTAINING PROTEIN 2"/>
    <property type="match status" value="1"/>
</dbReference>
<keyword evidence="1" id="KW-0812">Transmembrane</keyword>
<gene>
    <name evidence="3" type="ORF">EVEC_LOCUS11620</name>
</gene>
<reference evidence="5" key="1">
    <citation type="submission" date="2017-02" db="UniProtKB">
        <authorList>
            <consortium name="WormBaseParasite"/>
        </authorList>
    </citation>
    <scope>IDENTIFICATION</scope>
</reference>
<evidence type="ECO:0000259" key="2">
    <source>
        <dbReference type="Pfam" id="PF00144"/>
    </source>
</evidence>
<dbReference type="AlphaFoldDB" id="A0A0N4VN74"/>
<feature type="domain" description="Beta-lactamase-related" evidence="2">
    <location>
        <begin position="69"/>
        <end position="346"/>
    </location>
</feature>
<dbReference type="STRING" id="51028.A0A0N4VN74"/>
<feature type="transmembrane region" description="Helical" evidence="1">
    <location>
        <begin position="116"/>
        <end position="135"/>
    </location>
</feature>
<evidence type="ECO:0000256" key="1">
    <source>
        <dbReference type="SAM" id="Phobius"/>
    </source>
</evidence>
<name>A0A0N4VN74_ENTVE</name>
<accession>A0A0N4VN74</accession>
<dbReference type="PANTHER" id="PTHR43319">
    <property type="entry name" value="BETA-LACTAMASE-RELATED"/>
    <property type="match status" value="1"/>
</dbReference>